<keyword evidence="9 10" id="KW-0411">Iron-sulfur</keyword>
<dbReference type="CDD" id="cd01335">
    <property type="entry name" value="Radical_SAM"/>
    <property type="match status" value="1"/>
</dbReference>
<dbReference type="EMBL" id="JAJEQR010000041">
    <property type="protein sequence ID" value="MCC2231846.1"/>
    <property type="molecule type" value="Genomic_DNA"/>
</dbReference>
<dbReference type="InterPro" id="IPR012839">
    <property type="entry name" value="Organic_radical_activase"/>
</dbReference>
<organism evidence="12 13">
    <name type="scientific">Hominifimenecus microfluidus</name>
    <dbReference type="NCBI Taxonomy" id="2885348"/>
    <lineage>
        <taxon>Bacteria</taxon>
        <taxon>Bacillati</taxon>
        <taxon>Bacillota</taxon>
        <taxon>Clostridia</taxon>
        <taxon>Lachnospirales</taxon>
        <taxon>Lachnospiraceae</taxon>
        <taxon>Hominifimenecus</taxon>
    </lineage>
</organism>
<feature type="domain" description="Radical SAM core" evidence="11">
    <location>
        <begin position="23"/>
        <end position="255"/>
    </location>
</feature>
<dbReference type="SFLD" id="SFLDG01066">
    <property type="entry name" value="organic_radical-activating_enz"/>
    <property type="match status" value="1"/>
</dbReference>
<comment type="function">
    <text evidence="1 10">Activation of pyruvate formate-lyase under anaerobic conditions by generation of an organic free radical, using S-adenosylmethionine and reduced flavodoxin as cosubstrates to produce 5'-deoxy-adenosine.</text>
</comment>
<dbReference type="RefSeq" id="WP_308454329.1">
    <property type="nucleotide sequence ID" value="NZ_JAJEQR010000041.1"/>
</dbReference>
<dbReference type="AlphaFoldDB" id="A0AAE3EB80"/>
<dbReference type="Proteomes" id="UP001198182">
    <property type="component" value="Unassembled WGS sequence"/>
</dbReference>
<evidence type="ECO:0000256" key="3">
    <source>
        <dbReference type="ARBA" id="ARBA00021356"/>
    </source>
</evidence>
<evidence type="ECO:0000256" key="1">
    <source>
        <dbReference type="ARBA" id="ARBA00003141"/>
    </source>
</evidence>
<comment type="subcellular location">
    <subcellularLocation>
        <location evidence="10">Cytoplasm</location>
    </subcellularLocation>
</comment>
<dbReference type="SUPFAM" id="SSF102114">
    <property type="entry name" value="Radical SAM enzymes"/>
    <property type="match status" value="1"/>
</dbReference>
<dbReference type="PANTHER" id="PTHR30352">
    <property type="entry name" value="PYRUVATE FORMATE-LYASE-ACTIVATING ENZYME"/>
    <property type="match status" value="1"/>
</dbReference>
<keyword evidence="4 10" id="KW-0004">4Fe-4S</keyword>
<keyword evidence="8 10" id="KW-0408">Iron</keyword>
<evidence type="ECO:0000256" key="2">
    <source>
        <dbReference type="ARBA" id="ARBA00009777"/>
    </source>
</evidence>
<name>A0AAE3EB80_9FIRM</name>
<keyword evidence="6 10" id="KW-0479">Metal-binding</keyword>
<evidence type="ECO:0000256" key="5">
    <source>
        <dbReference type="ARBA" id="ARBA00022691"/>
    </source>
</evidence>
<dbReference type="Pfam" id="PF04055">
    <property type="entry name" value="Radical_SAM"/>
    <property type="match status" value="1"/>
</dbReference>
<gene>
    <name evidence="12" type="primary">pflA</name>
    <name evidence="12" type="ORF">LKD81_12705</name>
</gene>
<dbReference type="PANTHER" id="PTHR30352:SF5">
    <property type="entry name" value="PYRUVATE FORMATE-LYASE 1-ACTIVATING ENZYME"/>
    <property type="match status" value="1"/>
</dbReference>
<evidence type="ECO:0000256" key="7">
    <source>
        <dbReference type="ARBA" id="ARBA00023002"/>
    </source>
</evidence>
<dbReference type="GO" id="GO:0005737">
    <property type="term" value="C:cytoplasm"/>
    <property type="evidence" value="ECO:0007669"/>
    <property type="project" value="UniProtKB-SubCell"/>
</dbReference>
<evidence type="ECO:0000256" key="10">
    <source>
        <dbReference type="RuleBase" id="RU362053"/>
    </source>
</evidence>
<comment type="cofactor">
    <cofactor evidence="10">
        <name>[4Fe-4S] cluster</name>
        <dbReference type="ChEBI" id="CHEBI:49883"/>
    </cofactor>
    <text evidence="10">Binds 1 [4Fe-4S] cluster. The cluster is coordinated with 3 cysteines and an exchangeable S-adenosyl-L-methionine.</text>
</comment>
<dbReference type="InterPro" id="IPR034457">
    <property type="entry name" value="Organic_radical-activating"/>
</dbReference>
<dbReference type="InterPro" id="IPR001989">
    <property type="entry name" value="Radical_activat_CS"/>
</dbReference>
<evidence type="ECO:0000256" key="6">
    <source>
        <dbReference type="ARBA" id="ARBA00022723"/>
    </source>
</evidence>
<evidence type="ECO:0000313" key="12">
    <source>
        <dbReference type="EMBL" id="MCC2231846.1"/>
    </source>
</evidence>
<dbReference type="NCBIfam" id="TIGR02493">
    <property type="entry name" value="PFLA"/>
    <property type="match status" value="1"/>
</dbReference>
<dbReference type="SFLD" id="SFLDS00029">
    <property type="entry name" value="Radical_SAM"/>
    <property type="match status" value="1"/>
</dbReference>
<protein>
    <recommendedName>
        <fullName evidence="3 10">Pyruvate formate-lyase-activating enzyme</fullName>
        <ecNumber evidence="10">1.97.1.4</ecNumber>
    </recommendedName>
</protein>
<dbReference type="InterPro" id="IPR013785">
    <property type="entry name" value="Aldolase_TIM"/>
</dbReference>
<comment type="caution">
    <text evidence="12">The sequence shown here is derived from an EMBL/GenBank/DDBJ whole genome shotgun (WGS) entry which is preliminary data.</text>
</comment>
<evidence type="ECO:0000259" key="11">
    <source>
        <dbReference type="PROSITE" id="PS51918"/>
    </source>
</evidence>
<dbReference type="PROSITE" id="PS01087">
    <property type="entry name" value="RADICAL_ACTIVATING"/>
    <property type="match status" value="1"/>
</dbReference>
<dbReference type="EC" id="1.97.1.4" evidence="10"/>
<dbReference type="PIRSF" id="PIRSF000371">
    <property type="entry name" value="PFL_act_enz"/>
    <property type="match status" value="1"/>
</dbReference>
<sequence length="255" mass="29369">MNQNNNMSQQTGMVHSLESFGLVDGPGVRFVVFLQGCHMRCQYCHNPETWSMQGGEKWTAEDLFSHVSRYQRYWRDNGGITVSGGEPLLQMDFVTEFFRFAKEKGIHTTLDTSGNTFSLDEDYQERFRRLMDVTDLVMLDIKAMDGALHKKLTGQANEPILQLAHWLSDHGKDMWIRRVLVPGLTDSEEELIGLRDLAREMKTLKRLEVLPYHTLGLFKWEKLGVKYPLEGVPTPTAEDVARAEKILEVEKYNNK</sequence>
<keyword evidence="12" id="KW-0670">Pyruvate</keyword>
<dbReference type="InterPro" id="IPR007197">
    <property type="entry name" value="rSAM"/>
</dbReference>
<keyword evidence="10" id="KW-0963">Cytoplasm</keyword>
<comment type="catalytic activity">
    <reaction evidence="10">
        <text>glycyl-[formate C-acetyltransferase] + reduced [flavodoxin] + S-adenosyl-L-methionine = glycin-2-yl radical-[formate C-acetyltransferase] + semiquinone [flavodoxin] + 5'-deoxyadenosine + L-methionine + H(+)</text>
        <dbReference type="Rhea" id="RHEA:19225"/>
        <dbReference type="Rhea" id="RHEA-COMP:10622"/>
        <dbReference type="Rhea" id="RHEA-COMP:12190"/>
        <dbReference type="Rhea" id="RHEA-COMP:12191"/>
        <dbReference type="Rhea" id="RHEA-COMP:14480"/>
        <dbReference type="ChEBI" id="CHEBI:15378"/>
        <dbReference type="ChEBI" id="CHEBI:17319"/>
        <dbReference type="ChEBI" id="CHEBI:29947"/>
        <dbReference type="ChEBI" id="CHEBI:32722"/>
        <dbReference type="ChEBI" id="CHEBI:57618"/>
        <dbReference type="ChEBI" id="CHEBI:57844"/>
        <dbReference type="ChEBI" id="CHEBI:59789"/>
        <dbReference type="ChEBI" id="CHEBI:140311"/>
        <dbReference type="EC" id="1.97.1.4"/>
    </reaction>
</comment>
<keyword evidence="12" id="KW-0456">Lyase</keyword>
<proteinExistence type="inferred from homology"/>
<dbReference type="PROSITE" id="PS51918">
    <property type="entry name" value="RADICAL_SAM"/>
    <property type="match status" value="1"/>
</dbReference>
<dbReference type="GO" id="GO:0043365">
    <property type="term" value="F:[formate-C-acetyltransferase]-activating enzyme activity"/>
    <property type="evidence" value="ECO:0007669"/>
    <property type="project" value="UniProtKB-UniRule"/>
</dbReference>
<evidence type="ECO:0000256" key="8">
    <source>
        <dbReference type="ARBA" id="ARBA00023004"/>
    </source>
</evidence>
<keyword evidence="7 10" id="KW-0560">Oxidoreductase</keyword>
<dbReference type="GO" id="GO:0051539">
    <property type="term" value="F:4 iron, 4 sulfur cluster binding"/>
    <property type="evidence" value="ECO:0007669"/>
    <property type="project" value="UniProtKB-UniRule"/>
</dbReference>
<dbReference type="InterPro" id="IPR012838">
    <property type="entry name" value="PFL1_activating"/>
</dbReference>
<reference evidence="12" key="1">
    <citation type="submission" date="2021-10" db="EMBL/GenBank/DDBJ databases">
        <title>Anaerobic single-cell dispensing facilitates the cultivation of human gut bacteria.</title>
        <authorList>
            <person name="Afrizal A."/>
        </authorList>
    </citation>
    <scope>NUCLEOTIDE SEQUENCE</scope>
    <source>
        <strain evidence="12">CLA-AA-H215</strain>
    </source>
</reference>
<evidence type="ECO:0000256" key="4">
    <source>
        <dbReference type="ARBA" id="ARBA00022485"/>
    </source>
</evidence>
<evidence type="ECO:0000256" key="9">
    <source>
        <dbReference type="ARBA" id="ARBA00023014"/>
    </source>
</evidence>
<comment type="similarity">
    <text evidence="2 10">Belongs to the organic radical-activating enzymes family.</text>
</comment>
<dbReference type="Gene3D" id="3.20.20.70">
    <property type="entry name" value="Aldolase class I"/>
    <property type="match status" value="1"/>
</dbReference>
<dbReference type="InterPro" id="IPR058240">
    <property type="entry name" value="rSAM_sf"/>
</dbReference>
<keyword evidence="5 10" id="KW-0949">S-adenosyl-L-methionine</keyword>
<dbReference type="GO" id="GO:0046872">
    <property type="term" value="F:metal ion binding"/>
    <property type="evidence" value="ECO:0007669"/>
    <property type="project" value="UniProtKB-UniRule"/>
</dbReference>
<keyword evidence="13" id="KW-1185">Reference proteome</keyword>
<evidence type="ECO:0000313" key="13">
    <source>
        <dbReference type="Proteomes" id="UP001198182"/>
    </source>
</evidence>
<accession>A0AAE3EB80</accession>
<dbReference type="GO" id="GO:0016829">
    <property type="term" value="F:lyase activity"/>
    <property type="evidence" value="ECO:0007669"/>
    <property type="project" value="UniProtKB-KW"/>
</dbReference>